<reference evidence="1" key="2">
    <citation type="submission" date="2023-01" db="EMBL/GenBank/DDBJ databases">
        <authorList>
            <person name="Sun Q."/>
            <person name="Evtushenko L."/>
        </authorList>
    </citation>
    <scope>NUCLEOTIDE SEQUENCE</scope>
    <source>
        <strain evidence="1">VKM B-1513</strain>
    </source>
</reference>
<accession>A0A9W6IMD3</accession>
<evidence type="ECO:0000313" key="2">
    <source>
        <dbReference type="Proteomes" id="UP001143486"/>
    </source>
</evidence>
<dbReference type="EMBL" id="BSFE01000003">
    <property type="protein sequence ID" value="GLK51705.1"/>
    <property type="molecule type" value="Genomic_DNA"/>
</dbReference>
<comment type="caution">
    <text evidence="1">The sequence shown here is derived from an EMBL/GenBank/DDBJ whole genome shotgun (WGS) entry which is preliminary data.</text>
</comment>
<gene>
    <name evidence="1" type="ORF">GCM10017621_12130</name>
</gene>
<dbReference type="AlphaFoldDB" id="A0A9W6IMD3"/>
<sequence length="237" mass="25863">MSLPAIRPRPDQIAELTRGLELPLPKLSAVHLEIIAEGLLHAFSQVRASSPTIVMSGSEAEVTALLEARLNGMVEEDPLWRQLVLCVARGKESVSYDGSHLEKRPDLSIYLSGKHRGFPLVVEAKIIDAANSKTETLYCDNGLRRFVDGEYAWGNREAYMIAYVRDGSSIGAKLTPFLSNAMAQSPPGYLIEDLPAAIGAGKMDLAHSRHGRNFIYCGSSALAAQPGPISVWHLWLL</sequence>
<name>A0A9W6IMD3_9PROT</name>
<keyword evidence="2" id="KW-1185">Reference proteome</keyword>
<dbReference type="RefSeq" id="WP_271186087.1">
    <property type="nucleotide sequence ID" value="NZ_BSFE01000003.1"/>
</dbReference>
<organism evidence="1 2">
    <name type="scientific">Maricaulis virginensis</name>
    <dbReference type="NCBI Taxonomy" id="144022"/>
    <lineage>
        <taxon>Bacteria</taxon>
        <taxon>Pseudomonadati</taxon>
        <taxon>Pseudomonadota</taxon>
        <taxon>Alphaproteobacteria</taxon>
        <taxon>Maricaulales</taxon>
        <taxon>Maricaulaceae</taxon>
        <taxon>Maricaulis</taxon>
    </lineage>
</organism>
<dbReference type="Proteomes" id="UP001143486">
    <property type="component" value="Unassembled WGS sequence"/>
</dbReference>
<proteinExistence type="predicted"/>
<protein>
    <submittedName>
        <fullName evidence="1">Uncharacterized protein</fullName>
    </submittedName>
</protein>
<reference evidence="1" key="1">
    <citation type="journal article" date="2014" name="Int. J. Syst. Evol. Microbiol.">
        <title>Complete genome sequence of Corynebacterium casei LMG S-19264T (=DSM 44701T), isolated from a smear-ripened cheese.</title>
        <authorList>
            <consortium name="US DOE Joint Genome Institute (JGI-PGF)"/>
            <person name="Walter F."/>
            <person name="Albersmeier A."/>
            <person name="Kalinowski J."/>
            <person name="Ruckert C."/>
        </authorList>
    </citation>
    <scope>NUCLEOTIDE SEQUENCE</scope>
    <source>
        <strain evidence="1">VKM B-1513</strain>
    </source>
</reference>
<evidence type="ECO:0000313" key="1">
    <source>
        <dbReference type="EMBL" id="GLK51705.1"/>
    </source>
</evidence>